<sequence length="440" mass="48468">MDALQLYFVTYNCALNQIDVEHFSRHLFDALPATNSPSPAGPDIIVLSLQEIAPIAYAFLGGSFLAPYFAAFSQAVDRAATQRWGSHYVNIVTDNSGMTGLMVFARSDVNDYLSAPDIAQVGFGFQGIGNKGAVGARISYSSKTSPQAGVDLTIIAAHLAPMEDAVEQRNADWRTMVERLVFSRSGTVNIGNGEDEDESESAALLSNPNHDHQGIFAPASYLFLGGDLNYRTADRFPSKLDVSRFPQADAEPGGPLHYSQLLKGDQLKREMQLSHCFHGLSEAPISFPPTYKYNHDAQTAARDPFHTDKAPEWKWASHRWPSWCDRILFLETPLGLGDEARVKVLGYDALPVSPTSDHRPVALTVSIPISARRALNEHRTAAPFPIDPNWATRRDMARRKEYLVGCLAYLGLTWEGNGLMLATTIGVFSAWFVLRSLFST</sequence>
<dbReference type="SUPFAM" id="SSF56219">
    <property type="entry name" value="DNase I-like"/>
    <property type="match status" value="1"/>
</dbReference>
<dbReference type="InterPro" id="IPR046985">
    <property type="entry name" value="IP5"/>
</dbReference>
<feature type="domain" description="Inositol polyphosphate-related phosphatase" evidence="2">
    <location>
        <begin position="2"/>
        <end position="373"/>
    </location>
</feature>
<dbReference type="GeneID" id="98146492"/>
<comment type="caution">
    <text evidence="3">The sequence shown here is derived from an EMBL/GenBank/DDBJ whole genome shotgun (WGS) entry which is preliminary data.</text>
</comment>
<evidence type="ECO:0000256" key="1">
    <source>
        <dbReference type="SAM" id="Phobius"/>
    </source>
</evidence>
<gene>
    <name evidence="3" type="ORF">BJX67DRAFT_373602</name>
</gene>
<evidence type="ECO:0000313" key="3">
    <source>
        <dbReference type="EMBL" id="KAL2864765.1"/>
    </source>
</evidence>
<dbReference type="InterPro" id="IPR000300">
    <property type="entry name" value="IPPc"/>
</dbReference>
<proteinExistence type="predicted"/>
<dbReference type="Proteomes" id="UP001610432">
    <property type="component" value="Unassembled WGS sequence"/>
</dbReference>
<evidence type="ECO:0000313" key="4">
    <source>
        <dbReference type="Proteomes" id="UP001610432"/>
    </source>
</evidence>
<organism evidence="3 4">
    <name type="scientific">Aspergillus lucknowensis</name>
    <dbReference type="NCBI Taxonomy" id="176173"/>
    <lineage>
        <taxon>Eukaryota</taxon>
        <taxon>Fungi</taxon>
        <taxon>Dikarya</taxon>
        <taxon>Ascomycota</taxon>
        <taxon>Pezizomycotina</taxon>
        <taxon>Eurotiomycetes</taxon>
        <taxon>Eurotiomycetidae</taxon>
        <taxon>Eurotiales</taxon>
        <taxon>Aspergillaceae</taxon>
        <taxon>Aspergillus</taxon>
        <taxon>Aspergillus subgen. Nidulantes</taxon>
    </lineage>
</organism>
<dbReference type="SMART" id="SM00128">
    <property type="entry name" value="IPPc"/>
    <property type="match status" value="1"/>
</dbReference>
<reference evidence="3 4" key="1">
    <citation type="submission" date="2024-07" db="EMBL/GenBank/DDBJ databases">
        <title>Section-level genome sequencing and comparative genomics of Aspergillus sections Usti and Cavernicolus.</title>
        <authorList>
            <consortium name="Lawrence Berkeley National Laboratory"/>
            <person name="Nybo J.L."/>
            <person name="Vesth T.C."/>
            <person name="Theobald S."/>
            <person name="Frisvad J.C."/>
            <person name="Larsen T.O."/>
            <person name="Kjaerboelling I."/>
            <person name="Rothschild-Mancinelli K."/>
            <person name="Lyhne E.K."/>
            <person name="Kogle M.E."/>
            <person name="Barry K."/>
            <person name="Clum A."/>
            <person name="Na H."/>
            <person name="Ledsgaard L."/>
            <person name="Lin J."/>
            <person name="Lipzen A."/>
            <person name="Kuo A."/>
            <person name="Riley R."/>
            <person name="Mondo S."/>
            <person name="Labutti K."/>
            <person name="Haridas S."/>
            <person name="Pangalinan J."/>
            <person name="Salamov A.A."/>
            <person name="Simmons B.A."/>
            <person name="Magnuson J.K."/>
            <person name="Chen J."/>
            <person name="Drula E."/>
            <person name="Henrissat B."/>
            <person name="Wiebenga A."/>
            <person name="Lubbers R.J."/>
            <person name="Gomes A.C."/>
            <person name="Macurrencykelacurrency M.R."/>
            <person name="Stajich J."/>
            <person name="Grigoriev I.V."/>
            <person name="Mortensen U.H."/>
            <person name="De Vries R.P."/>
            <person name="Baker S.E."/>
            <person name="Andersen M.R."/>
        </authorList>
    </citation>
    <scope>NUCLEOTIDE SEQUENCE [LARGE SCALE GENOMIC DNA]</scope>
    <source>
        <strain evidence="3 4">CBS 449.75</strain>
    </source>
</reference>
<protein>
    <submittedName>
        <fullName evidence="3">Endonuclease/exonuclease/phosphatase</fullName>
    </submittedName>
</protein>
<dbReference type="RefSeq" id="XP_070883744.1">
    <property type="nucleotide sequence ID" value="XM_071031420.1"/>
</dbReference>
<keyword evidence="3" id="KW-0540">Nuclease</keyword>
<dbReference type="Gene3D" id="3.60.10.10">
    <property type="entry name" value="Endonuclease/exonuclease/phosphatase"/>
    <property type="match status" value="1"/>
</dbReference>
<dbReference type="Pfam" id="PF22669">
    <property type="entry name" value="Exo_endo_phos2"/>
    <property type="match status" value="1"/>
</dbReference>
<keyword evidence="3" id="KW-0378">Hydrolase</keyword>
<dbReference type="PANTHER" id="PTHR11200">
    <property type="entry name" value="INOSITOL 5-PHOSPHATASE"/>
    <property type="match status" value="1"/>
</dbReference>
<accession>A0ABR4LJQ2</accession>
<dbReference type="PANTHER" id="PTHR11200:SF286">
    <property type="entry name" value="5-PHOSPHATASE, PUTATIVE (AFU_ORTHOLOGUE AFUA_5G07600)-RELATED"/>
    <property type="match status" value="1"/>
</dbReference>
<keyword evidence="1" id="KW-1133">Transmembrane helix</keyword>
<keyword evidence="3" id="KW-0255">Endonuclease</keyword>
<keyword evidence="1" id="KW-0472">Membrane</keyword>
<dbReference type="InterPro" id="IPR036691">
    <property type="entry name" value="Endo/exonu/phosph_ase_sf"/>
</dbReference>
<feature type="transmembrane region" description="Helical" evidence="1">
    <location>
        <begin position="402"/>
        <end position="434"/>
    </location>
</feature>
<dbReference type="EMBL" id="JBFXLQ010000037">
    <property type="protein sequence ID" value="KAL2864765.1"/>
    <property type="molecule type" value="Genomic_DNA"/>
</dbReference>
<keyword evidence="1" id="KW-0812">Transmembrane</keyword>
<dbReference type="GO" id="GO:0004519">
    <property type="term" value="F:endonuclease activity"/>
    <property type="evidence" value="ECO:0007669"/>
    <property type="project" value="UniProtKB-KW"/>
</dbReference>
<keyword evidence="4" id="KW-1185">Reference proteome</keyword>
<evidence type="ECO:0000259" key="2">
    <source>
        <dbReference type="SMART" id="SM00128"/>
    </source>
</evidence>
<name>A0ABR4LJQ2_9EURO</name>